<name>A0A3F3CCR0_SALER</name>
<accession>A0A3F3CCR0</accession>
<proteinExistence type="predicted"/>
<protein>
    <submittedName>
        <fullName evidence="1">Uncharacterized protein</fullName>
    </submittedName>
</protein>
<dbReference type="EMBL" id="CP014051">
    <property type="protein sequence ID" value="AVH82376.1"/>
    <property type="molecule type" value="Genomic_DNA"/>
</dbReference>
<dbReference type="AlphaFoldDB" id="A0A3F3CCR0"/>
<reference evidence="2" key="1">
    <citation type="submission" date="2015-12" db="EMBL/GenBank/DDBJ databases">
        <title>FDA database for Regulatory Grade Microbial Sequences (FDA-ARGOS): Supporting development and validation of Infectious Disease Dx tests.</title>
        <authorList>
            <person name="Pirone C."/>
            <person name="Hoffmann M."/>
            <person name="Muruvanda T."/>
            <person name="Allard M."/>
            <person name="Evans P."/>
            <person name="Tallon L."/>
            <person name="Sadzewicz L."/>
            <person name="Sengamalay N."/>
            <person name="Ott S."/>
            <person name="Godinez A."/>
            <person name="Nagaraj S."/>
            <person name="Nadendla S."/>
            <person name="Sichtig H."/>
        </authorList>
    </citation>
    <scope>NUCLEOTIDE SEQUENCE [LARGE SCALE GENOMIC DNA]</scope>
    <source>
        <strain evidence="2">LT2</strain>
    </source>
</reference>
<sequence>MLLPETNLLHRCCVGCIRKVSHILLYAPSFPSFAALPQRKIFRSRKSGISAENLLLTAKTSSAL</sequence>
<evidence type="ECO:0000313" key="2">
    <source>
        <dbReference type="Proteomes" id="UP000055793"/>
    </source>
</evidence>
<evidence type="ECO:0000313" key="1">
    <source>
        <dbReference type="EMBL" id="AVH82376.1"/>
    </source>
</evidence>
<dbReference type="Proteomes" id="UP000055793">
    <property type="component" value="Chromosome"/>
</dbReference>
<gene>
    <name evidence="1" type="ORF">AL463_24490</name>
</gene>
<organism evidence="1 2">
    <name type="scientific">Salmonella enterica</name>
    <name type="common">Salmonella choleraesuis</name>
    <dbReference type="NCBI Taxonomy" id="28901"/>
    <lineage>
        <taxon>Bacteria</taxon>
        <taxon>Pseudomonadati</taxon>
        <taxon>Pseudomonadota</taxon>
        <taxon>Gammaproteobacteria</taxon>
        <taxon>Enterobacterales</taxon>
        <taxon>Enterobacteriaceae</taxon>
        <taxon>Salmonella</taxon>
    </lineage>
</organism>